<dbReference type="GO" id="GO:0046872">
    <property type="term" value="F:metal ion binding"/>
    <property type="evidence" value="ECO:0007669"/>
    <property type="project" value="UniProtKB-KW"/>
</dbReference>
<dbReference type="EMBL" id="CP118101">
    <property type="protein sequence ID" value="WDH83196.1"/>
    <property type="molecule type" value="Genomic_DNA"/>
</dbReference>
<comment type="similarity">
    <text evidence="1">Belongs to the iron/manganese superoxide dismutase family.</text>
</comment>
<evidence type="ECO:0000256" key="3">
    <source>
        <dbReference type="ARBA" id="ARBA00022723"/>
    </source>
</evidence>
<gene>
    <name evidence="7" type="ORF">PUW23_02805</name>
</gene>
<evidence type="ECO:0000259" key="5">
    <source>
        <dbReference type="Pfam" id="PF00081"/>
    </source>
</evidence>
<dbReference type="FunFam" id="1.10.287.990:FF:000001">
    <property type="entry name" value="Superoxide dismutase"/>
    <property type="match status" value="1"/>
</dbReference>
<keyword evidence="3" id="KW-0479">Metal-binding</keyword>
<dbReference type="Pfam" id="PF00081">
    <property type="entry name" value="Sod_Fe_N"/>
    <property type="match status" value="1"/>
</dbReference>
<evidence type="ECO:0000313" key="7">
    <source>
        <dbReference type="EMBL" id="WDH83196.1"/>
    </source>
</evidence>
<evidence type="ECO:0000259" key="6">
    <source>
        <dbReference type="Pfam" id="PF02777"/>
    </source>
</evidence>
<dbReference type="PANTHER" id="PTHR11404:SF6">
    <property type="entry name" value="SUPEROXIDE DISMUTASE [MN], MITOCHONDRIAL"/>
    <property type="match status" value="1"/>
</dbReference>
<dbReference type="Gene3D" id="1.10.287.990">
    <property type="entry name" value="Fe,Mn superoxide dismutase (SOD) domain"/>
    <property type="match status" value="1"/>
</dbReference>
<dbReference type="FunFam" id="3.55.40.20:FF:000004">
    <property type="entry name" value="Superoxide dismutase [Fe]"/>
    <property type="match status" value="1"/>
</dbReference>
<dbReference type="InterPro" id="IPR019832">
    <property type="entry name" value="Mn/Fe_SOD_C"/>
</dbReference>
<evidence type="ECO:0000313" key="8">
    <source>
        <dbReference type="Proteomes" id="UP001220962"/>
    </source>
</evidence>
<reference evidence="7" key="1">
    <citation type="submission" date="2023-02" db="EMBL/GenBank/DDBJ databases">
        <title>Pathogen: clinical or host-associated sample.</title>
        <authorList>
            <person name="Hergert J."/>
            <person name="Casey R."/>
            <person name="Wagner J."/>
            <person name="Young E.L."/>
            <person name="Oakeson K.F."/>
        </authorList>
    </citation>
    <scope>NUCLEOTIDE SEQUENCE</scope>
    <source>
        <strain evidence="7">2022CK-00830</strain>
    </source>
</reference>
<feature type="domain" description="Manganese/iron superoxide dismutase N-terminal" evidence="5">
    <location>
        <begin position="204"/>
        <end position="284"/>
    </location>
</feature>
<evidence type="ECO:0000256" key="4">
    <source>
        <dbReference type="ARBA" id="ARBA00023002"/>
    </source>
</evidence>
<feature type="domain" description="Manganese/iron superoxide dismutase C-terminal" evidence="6">
    <location>
        <begin position="292"/>
        <end position="393"/>
    </location>
</feature>
<dbReference type="InterPro" id="IPR050265">
    <property type="entry name" value="Fe/Mn_Superoxide_Dismutase"/>
</dbReference>
<dbReference type="PROSITE" id="PS00088">
    <property type="entry name" value="SOD_MN"/>
    <property type="match status" value="1"/>
</dbReference>
<keyword evidence="4" id="KW-0560">Oxidoreductase</keyword>
<dbReference type="InterPro" id="IPR036324">
    <property type="entry name" value="Mn/Fe_SOD_N_sf"/>
</dbReference>
<dbReference type="Proteomes" id="UP001220962">
    <property type="component" value="Chromosome"/>
</dbReference>
<dbReference type="Gene3D" id="3.55.40.20">
    <property type="entry name" value="Iron/manganese superoxide dismutase, C-terminal domain"/>
    <property type="match status" value="1"/>
</dbReference>
<dbReference type="SUPFAM" id="SSF54719">
    <property type="entry name" value="Fe,Mn superoxide dismutase (SOD), C-terminal domain"/>
    <property type="match status" value="1"/>
</dbReference>
<protein>
    <recommendedName>
        <fullName evidence="2">superoxide dismutase</fullName>
        <ecNumber evidence="2">1.15.1.1</ecNumber>
    </recommendedName>
</protein>
<dbReference type="PRINTS" id="PR01703">
    <property type="entry name" value="MNSODISMTASE"/>
</dbReference>
<dbReference type="SUPFAM" id="SSF46609">
    <property type="entry name" value="Fe,Mn superoxide dismutase (SOD), N-terminal domain"/>
    <property type="match status" value="1"/>
</dbReference>
<proteinExistence type="inferred from homology"/>
<dbReference type="InterPro" id="IPR019833">
    <property type="entry name" value="Mn/Fe_SOD_BS"/>
</dbReference>
<dbReference type="PANTHER" id="PTHR11404">
    <property type="entry name" value="SUPEROXIDE DISMUTASE 2"/>
    <property type="match status" value="1"/>
</dbReference>
<dbReference type="Pfam" id="PF02777">
    <property type="entry name" value="Sod_Fe_C"/>
    <property type="match status" value="1"/>
</dbReference>
<dbReference type="InterPro" id="IPR019831">
    <property type="entry name" value="Mn/Fe_SOD_N"/>
</dbReference>
<organism evidence="7 8">
    <name type="scientific">Paenibacillus urinalis</name>
    <dbReference type="NCBI Taxonomy" id="521520"/>
    <lineage>
        <taxon>Bacteria</taxon>
        <taxon>Bacillati</taxon>
        <taxon>Bacillota</taxon>
        <taxon>Bacilli</taxon>
        <taxon>Bacillales</taxon>
        <taxon>Paenibacillaceae</taxon>
        <taxon>Paenibacillus</taxon>
    </lineage>
</organism>
<evidence type="ECO:0000256" key="1">
    <source>
        <dbReference type="ARBA" id="ARBA00008714"/>
    </source>
</evidence>
<evidence type="ECO:0000256" key="2">
    <source>
        <dbReference type="ARBA" id="ARBA00012682"/>
    </source>
</evidence>
<dbReference type="GO" id="GO:0004784">
    <property type="term" value="F:superoxide dismutase activity"/>
    <property type="evidence" value="ECO:0007669"/>
    <property type="project" value="UniProtKB-EC"/>
</dbReference>
<dbReference type="InterPro" id="IPR036314">
    <property type="entry name" value="SOD_C_sf"/>
</dbReference>
<dbReference type="AlphaFoldDB" id="A0AAX3N011"/>
<accession>A0AAX3N011</accession>
<dbReference type="InterPro" id="IPR001189">
    <property type="entry name" value="Mn/Fe_SOD"/>
</dbReference>
<sequence length="405" mass="46070">MELSYGPYLPLRALEEIRSWKDTEMGCTNMITSIAPELEEAYVELLNEWGSVFQRSADAADDLLQRVSTGVQPPDDYALGQLDVLLAAAFTQSKEFHRHLGHILEHSAALSSNPAAEVVFRYIQDQSEQTVNRLRGLDQPAAISQRVKPRSIWNEEPFPYPEVSSPRTGPSEELVQELSAALTVSDTAAADSSPPASPVPIGGHKLPPLPYPYNALEPYIDEKTMRIHHDKHHKTYVDDLNTAEKKLQEARQTGNFELVKHWERELAFNGAGHYLHTIFWDTMSPNGGGKPVGSLGEQIRKDFGSYEAFKKHFTEAANKVEGGGWAVLVWSPRAHRLEILQAEKHQNLSQYDIVPLLPLDVWEHAYYLKHQNERKKYITDWWNVVNWPAVAERFQEARKLKWTPY</sequence>
<name>A0AAX3N011_9BACL</name>
<dbReference type="EC" id="1.15.1.1" evidence="2"/>
<dbReference type="RefSeq" id="WP_274359369.1">
    <property type="nucleotide sequence ID" value="NZ_CP118101.1"/>
</dbReference>